<dbReference type="EMBL" id="FNTI01000001">
    <property type="protein sequence ID" value="SEE08194.1"/>
    <property type="molecule type" value="Genomic_DNA"/>
</dbReference>
<dbReference type="InterPro" id="IPR029032">
    <property type="entry name" value="AhpD-like"/>
</dbReference>
<feature type="domain" description="Carboxymuconolactone decarboxylase-like" evidence="1">
    <location>
        <begin position="36"/>
        <end position="118"/>
    </location>
</feature>
<evidence type="ECO:0000313" key="3">
    <source>
        <dbReference type="Proteomes" id="UP000183208"/>
    </source>
</evidence>
<dbReference type="GO" id="GO:0051920">
    <property type="term" value="F:peroxiredoxin activity"/>
    <property type="evidence" value="ECO:0007669"/>
    <property type="project" value="InterPro"/>
</dbReference>
<reference evidence="2 3" key="1">
    <citation type="submission" date="2016-10" db="EMBL/GenBank/DDBJ databases">
        <authorList>
            <person name="de Groot N.N."/>
        </authorList>
    </citation>
    <scope>NUCLEOTIDE SEQUENCE [LARGE SCALE GENOMIC DNA]</scope>
    <source>
        <strain evidence="2 3">GAS522</strain>
    </source>
</reference>
<dbReference type="PANTHER" id="PTHR33570:SF2">
    <property type="entry name" value="CARBOXYMUCONOLACTONE DECARBOXYLASE-LIKE DOMAIN-CONTAINING PROTEIN"/>
    <property type="match status" value="1"/>
</dbReference>
<dbReference type="Gene3D" id="1.20.1290.10">
    <property type="entry name" value="AhpD-like"/>
    <property type="match status" value="1"/>
</dbReference>
<accession>A0A1M7FII1</accession>
<dbReference type="SUPFAM" id="SSF69118">
    <property type="entry name" value="AhpD-like"/>
    <property type="match status" value="1"/>
</dbReference>
<protein>
    <submittedName>
        <fullName evidence="2">4-carboxymuconolactone decarboxylase</fullName>
    </submittedName>
</protein>
<evidence type="ECO:0000259" key="1">
    <source>
        <dbReference type="Pfam" id="PF02627"/>
    </source>
</evidence>
<dbReference type="AlphaFoldDB" id="A0A1M7FII1"/>
<name>A0A1M7FII1_9BRAD</name>
<dbReference type="InterPro" id="IPR052512">
    <property type="entry name" value="4CMD/NDH-1_regulator"/>
</dbReference>
<dbReference type="OrthoDB" id="9801400at2"/>
<sequence>MDKTTYDRGLQIRKSVLGDAFVDKAIASADDFNRPMQDLTTEYCWGYVWGRDGLTHKTRSFLNLAMLCALNRPQELKTHVRGALTNGATREEIREVFMQVAIYCGVPAGVDAFRNAKEVFAELDKK</sequence>
<dbReference type="InterPro" id="IPR003779">
    <property type="entry name" value="CMD-like"/>
</dbReference>
<dbReference type="PANTHER" id="PTHR33570">
    <property type="entry name" value="4-CARBOXYMUCONOLACTONE DECARBOXYLASE FAMILY PROTEIN"/>
    <property type="match status" value="1"/>
</dbReference>
<dbReference type="Proteomes" id="UP000183208">
    <property type="component" value="Unassembled WGS sequence"/>
</dbReference>
<proteinExistence type="predicted"/>
<organism evidence="2 3">
    <name type="scientific">Bradyrhizobium lablabi</name>
    <dbReference type="NCBI Taxonomy" id="722472"/>
    <lineage>
        <taxon>Bacteria</taxon>
        <taxon>Pseudomonadati</taxon>
        <taxon>Pseudomonadota</taxon>
        <taxon>Alphaproteobacteria</taxon>
        <taxon>Hyphomicrobiales</taxon>
        <taxon>Nitrobacteraceae</taxon>
        <taxon>Bradyrhizobium</taxon>
    </lineage>
</organism>
<dbReference type="RefSeq" id="WP_074827215.1">
    <property type="nucleotide sequence ID" value="NZ_FNTI01000001.1"/>
</dbReference>
<dbReference type="InterPro" id="IPR012788">
    <property type="entry name" value="Decarb_PcaC"/>
</dbReference>
<evidence type="ECO:0000313" key="2">
    <source>
        <dbReference type="EMBL" id="SEE08194.1"/>
    </source>
</evidence>
<dbReference type="NCBIfam" id="TIGR02425">
    <property type="entry name" value="decarb_PcaC"/>
    <property type="match status" value="1"/>
</dbReference>
<gene>
    <name evidence="2" type="ORF">SAMN05444171_6192</name>
</gene>
<dbReference type="Pfam" id="PF02627">
    <property type="entry name" value="CMD"/>
    <property type="match status" value="1"/>
</dbReference>